<feature type="chain" id="PRO_5046584292" description="DUF3857 domain-containing protein" evidence="1">
    <location>
        <begin position="21"/>
        <end position="522"/>
    </location>
</feature>
<dbReference type="RefSeq" id="WP_236957229.1">
    <property type="nucleotide sequence ID" value="NZ_JAETXX010000001.1"/>
</dbReference>
<gene>
    <name evidence="2" type="ORF">JM658_00285</name>
</gene>
<evidence type="ECO:0000313" key="3">
    <source>
        <dbReference type="Proteomes" id="UP000829517"/>
    </source>
</evidence>
<organism evidence="2 3">
    <name type="scientific">Joostella atrarenae</name>
    <dbReference type="NCBI Taxonomy" id="679257"/>
    <lineage>
        <taxon>Bacteria</taxon>
        <taxon>Pseudomonadati</taxon>
        <taxon>Bacteroidota</taxon>
        <taxon>Flavobacteriia</taxon>
        <taxon>Flavobacteriales</taxon>
        <taxon>Flavobacteriaceae</taxon>
        <taxon>Joostella</taxon>
    </lineage>
</organism>
<sequence length="522" mass="60648">MRFFILPLILLFAWKSSGQAADIDKQYFPVAYVKLPTNPILNENERTYNVSVVSDEDIDSFISEPAISNDIQISGFLRDEVAPQVFVKLNFKNFLIDAASFKVEDKLVEEKDDDGNVTRSYRIFRYVFRYAVTAMYTIENPLDLEMGNDITKAEVYASDYYNSKKEAFTHYEVNKEEIKENILYNFVDNVSYRLDDLINATFGYRPYKTNSYLWILDSKKNPLTVPQKAAFEKTIAAMESVTHDMPIEQTRNALKPIVEDFVQMAGQVEGDSRRERKVMYACYYNASVLSYYMDLPEEAIKYAEMIYPLEYGERDAENLREKALDLEEILSVNMVDSRRMEVQIDEKFSEFEVSDFDGFAYLVTAKNDTLIANMNYGDLENVGAEAKVYLPDVNGNLKLKVFDASEIKELVFDENNVYVQKEFISYKNNPRAKSPEKYLVRKEFETDDLSMYSFQNDEVVFFINDDEVGSSNRSYKFLMGFKNELKKFTGSCSKVNELIDKNYYKNNTASLRSFIEDVVYCE</sequence>
<proteinExistence type="predicted"/>
<dbReference type="Proteomes" id="UP000829517">
    <property type="component" value="Unassembled WGS sequence"/>
</dbReference>
<evidence type="ECO:0000256" key="1">
    <source>
        <dbReference type="SAM" id="SignalP"/>
    </source>
</evidence>
<name>A0ABS9IYI7_9FLAO</name>
<keyword evidence="1" id="KW-0732">Signal</keyword>
<evidence type="ECO:0008006" key="4">
    <source>
        <dbReference type="Google" id="ProtNLM"/>
    </source>
</evidence>
<keyword evidence="3" id="KW-1185">Reference proteome</keyword>
<feature type="signal peptide" evidence="1">
    <location>
        <begin position="1"/>
        <end position="20"/>
    </location>
</feature>
<accession>A0ABS9IYI7</accession>
<protein>
    <recommendedName>
        <fullName evidence="4">DUF3857 domain-containing protein</fullName>
    </recommendedName>
</protein>
<reference evidence="2 3" key="1">
    <citation type="submission" date="2021-01" db="EMBL/GenBank/DDBJ databases">
        <title>Genome sequencing of Joostella atrarenae M1-2 (= KCTC 23194).</title>
        <authorList>
            <person name="Zakaria M.R."/>
            <person name="Lam M.Q."/>
            <person name="Chong C.S."/>
        </authorList>
    </citation>
    <scope>NUCLEOTIDE SEQUENCE [LARGE SCALE GENOMIC DNA]</scope>
    <source>
        <strain evidence="2 3">M1-2</strain>
    </source>
</reference>
<dbReference type="EMBL" id="JAETXX010000001">
    <property type="protein sequence ID" value="MCF8713253.1"/>
    <property type="molecule type" value="Genomic_DNA"/>
</dbReference>
<comment type="caution">
    <text evidence="2">The sequence shown here is derived from an EMBL/GenBank/DDBJ whole genome shotgun (WGS) entry which is preliminary data.</text>
</comment>
<evidence type="ECO:0000313" key="2">
    <source>
        <dbReference type="EMBL" id="MCF8713253.1"/>
    </source>
</evidence>